<dbReference type="GO" id="GO:0015109">
    <property type="term" value="F:chromate transmembrane transporter activity"/>
    <property type="evidence" value="ECO:0007669"/>
    <property type="project" value="InterPro"/>
</dbReference>
<feature type="transmembrane region" description="Helical" evidence="7">
    <location>
        <begin position="87"/>
        <end position="112"/>
    </location>
</feature>
<reference evidence="8 9" key="1">
    <citation type="submission" date="2017-06" db="EMBL/GenBank/DDBJ databases">
        <title>Biodegradation of gentamicin by bacterial consortia AMQD4 in synthetic medium and raw gentamicin sewage.</title>
        <authorList>
            <person name="Chang H."/>
            <person name="Feng Y."/>
            <person name="Li Z."/>
            <person name="Xue J."/>
            <person name="Cheng D."/>
        </authorList>
    </citation>
    <scope>NUCLEOTIDE SEQUENCE [LARGE SCALE GENOMIC DNA]</scope>
    <source>
        <strain evidence="8 9">BZC3</strain>
    </source>
</reference>
<evidence type="ECO:0000256" key="2">
    <source>
        <dbReference type="ARBA" id="ARBA00005262"/>
    </source>
</evidence>
<dbReference type="RefSeq" id="WP_088411760.1">
    <property type="nucleotide sequence ID" value="NZ_CP021995.1"/>
</dbReference>
<feature type="transmembrane region" description="Helical" evidence="7">
    <location>
        <begin position="362"/>
        <end position="379"/>
    </location>
</feature>
<keyword evidence="5 7" id="KW-1133">Transmembrane helix</keyword>
<feature type="transmembrane region" description="Helical" evidence="7">
    <location>
        <begin position="20"/>
        <end position="39"/>
    </location>
</feature>
<feature type="transmembrane region" description="Helical" evidence="7">
    <location>
        <begin position="332"/>
        <end position="356"/>
    </location>
</feature>
<comment type="subcellular location">
    <subcellularLocation>
        <location evidence="1">Cell membrane</location>
        <topology evidence="1">Multi-pass membrane protein</topology>
    </subcellularLocation>
</comment>
<protein>
    <submittedName>
        <fullName evidence="8">Chromate transporter</fullName>
    </submittedName>
</protein>
<dbReference type="PIRSF" id="PIRSF004810">
    <property type="entry name" value="ChrA"/>
    <property type="match status" value="1"/>
</dbReference>
<dbReference type="Pfam" id="PF02417">
    <property type="entry name" value="Chromate_transp"/>
    <property type="match status" value="2"/>
</dbReference>
<dbReference type="NCBIfam" id="TIGR00937">
    <property type="entry name" value="2A51"/>
    <property type="match status" value="1"/>
</dbReference>
<evidence type="ECO:0000256" key="1">
    <source>
        <dbReference type="ARBA" id="ARBA00004651"/>
    </source>
</evidence>
<evidence type="ECO:0000313" key="8">
    <source>
        <dbReference type="EMBL" id="ASD28328.1"/>
    </source>
</evidence>
<feature type="transmembrane region" description="Helical" evidence="7">
    <location>
        <begin position="119"/>
        <end position="141"/>
    </location>
</feature>
<dbReference type="GO" id="GO:0005886">
    <property type="term" value="C:plasma membrane"/>
    <property type="evidence" value="ECO:0007669"/>
    <property type="project" value="UniProtKB-SubCell"/>
</dbReference>
<keyword evidence="6 7" id="KW-0472">Membrane</keyword>
<keyword evidence="4 7" id="KW-0812">Transmembrane</keyword>
<feature type="transmembrane region" description="Helical" evidence="7">
    <location>
        <begin position="190"/>
        <end position="210"/>
    </location>
</feature>
<evidence type="ECO:0000313" key="9">
    <source>
        <dbReference type="Proteomes" id="UP000197024"/>
    </source>
</evidence>
<proteinExistence type="inferred from homology"/>
<evidence type="ECO:0000256" key="5">
    <source>
        <dbReference type="ARBA" id="ARBA00022989"/>
    </source>
</evidence>
<name>A0A1Z3M1N2_BREDI</name>
<organism evidence="8 9">
    <name type="scientific">Brevundimonas diminuta</name>
    <name type="common">Pseudomonas diminuta</name>
    <dbReference type="NCBI Taxonomy" id="293"/>
    <lineage>
        <taxon>Bacteria</taxon>
        <taxon>Pseudomonadati</taxon>
        <taxon>Pseudomonadota</taxon>
        <taxon>Alphaproteobacteria</taxon>
        <taxon>Caulobacterales</taxon>
        <taxon>Caulobacteraceae</taxon>
        <taxon>Brevundimonas</taxon>
    </lineage>
</organism>
<evidence type="ECO:0000256" key="7">
    <source>
        <dbReference type="SAM" id="Phobius"/>
    </source>
</evidence>
<evidence type="ECO:0000256" key="3">
    <source>
        <dbReference type="ARBA" id="ARBA00022475"/>
    </source>
</evidence>
<dbReference type="InterPro" id="IPR003370">
    <property type="entry name" value="Chromate_transpt"/>
</dbReference>
<reference evidence="8 9" key="2">
    <citation type="submission" date="2017-06" db="EMBL/GenBank/DDBJ databases">
        <authorList>
            <person name="Kim H.J."/>
            <person name="Triplett B.A."/>
        </authorList>
    </citation>
    <scope>NUCLEOTIDE SEQUENCE [LARGE SCALE GENOMIC DNA]</scope>
    <source>
        <strain evidence="8 9">BZC3</strain>
    </source>
</reference>
<dbReference type="AlphaFoldDB" id="A0A1Z3M1N2"/>
<evidence type="ECO:0000256" key="6">
    <source>
        <dbReference type="ARBA" id="ARBA00023136"/>
    </source>
</evidence>
<dbReference type="PANTHER" id="PTHR33567:SF3">
    <property type="entry name" value="CHROMATE ION TRANSPORTER (EUROFUNG)"/>
    <property type="match status" value="1"/>
</dbReference>
<keyword evidence="3" id="KW-1003">Cell membrane</keyword>
<dbReference type="EMBL" id="CP021995">
    <property type="protein sequence ID" value="ASD28328.1"/>
    <property type="molecule type" value="Genomic_DNA"/>
</dbReference>
<evidence type="ECO:0000256" key="4">
    <source>
        <dbReference type="ARBA" id="ARBA00022692"/>
    </source>
</evidence>
<comment type="similarity">
    <text evidence="2">Belongs to the chromate ion transporter (CHR) (TC 2.A.51) family.</text>
</comment>
<accession>A0A1Z3M1N2</accession>
<dbReference type="InterPro" id="IPR014047">
    <property type="entry name" value="Chr_Tranpt_l_chain"/>
</dbReference>
<feature type="transmembrane region" description="Helical" evidence="7">
    <location>
        <begin position="153"/>
        <end position="183"/>
    </location>
</feature>
<dbReference type="PANTHER" id="PTHR33567">
    <property type="entry name" value="CHROMATE ION TRANSPORTER (EUROFUNG)"/>
    <property type="match status" value="1"/>
</dbReference>
<dbReference type="Proteomes" id="UP000197024">
    <property type="component" value="Chromosome"/>
</dbReference>
<gene>
    <name evidence="8" type="ORF">CD943_16335</name>
</gene>
<feature type="transmembrane region" description="Helical" evidence="7">
    <location>
        <begin position="301"/>
        <end position="320"/>
    </location>
</feature>
<sequence length="403" mass="42157">MTPDTLNEPKPPPLSYGALFLQFLRFGALAFGGPVAQIAMIRHRLIDEGRWMSSERFNRLLAVLQVLPGPEAHELCVHLGMRARGRIGGVLAGLGFMLPGLVLMLGLAWLYFSIGVKSGWMTSAFIGVQIAVLAVIVRAAHRIGRHVMVDRSLWFIGAASCAASLLGVSFWLILPAAGAAYALAQRGRRFAAAALLLLALSAGLAVRYWLNGHGAPPVTAATLAPMSVSVAALFFTGLKAGLLTFGGAYTAIPVMRADAAKGGWISDGQFLDGVALAQVIPAPLIIFGTFVGYAGGGFPGAMALTAGIFLPAFSFSLIFYDRLELVLENRSLHALLDGVAAAVVGLIVATVLQLGASLVGTIPYWPLALAIFGATLVAAYRWRAQLAIPVTLVAAGLAGALAF</sequence>
<feature type="transmembrane region" description="Helical" evidence="7">
    <location>
        <begin position="230"/>
        <end position="252"/>
    </location>
</feature>